<evidence type="ECO:0000256" key="2">
    <source>
        <dbReference type="ARBA" id="ARBA00022857"/>
    </source>
</evidence>
<dbReference type="PANTHER" id="PTHR43544">
    <property type="entry name" value="SHORT-CHAIN DEHYDROGENASE/REDUCTASE"/>
    <property type="match status" value="1"/>
</dbReference>
<gene>
    <name evidence="4" type="ORF">BJX63DRAFT_411367</name>
</gene>
<keyword evidence="3" id="KW-0560">Oxidoreductase</keyword>
<accession>A0ABR4GX06</accession>
<organism evidence="4 5">
    <name type="scientific">Aspergillus granulosus</name>
    <dbReference type="NCBI Taxonomy" id="176169"/>
    <lineage>
        <taxon>Eukaryota</taxon>
        <taxon>Fungi</taxon>
        <taxon>Dikarya</taxon>
        <taxon>Ascomycota</taxon>
        <taxon>Pezizomycotina</taxon>
        <taxon>Eurotiomycetes</taxon>
        <taxon>Eurotiomycetidae</taxon>
        <taxon>Eurotiales</taxon>
        <taxon>Aspergillaceae</taxon>
        <taxon>Aspergillus</taxon>
        <taxon>Aspergillus subgen. Nidulantes</taxon>
    </lineage>
</organism>
<proteinExistence type="inferred from homology"/>
<dbReference type="InterPro" id="IPR002347">
    <property type="entry name" value="SDR_fam"/>
</dbReference>
<protein>
    <submittedName>
        <fullName evidence="4">Toxin biosynthesis ketoreductase</fullName>
    </submittedName>
</protein>
<dbReference type="Pfam" id="PF00106">
    <property type="entry name" value="adh_short"/>
    <property type="match status" value="1"/>
</dbReference>
<dbReference type="Gene3D" id="3.40.50.720">
    <property type="entry name" value="NAD(P)-binding Rossmann-like Domain"/>
    <property type="match status" value="1"/>
</dbReference>
<comment type="caution">
    <text evidence="4">The sequence shown here is derived from an EMBL/GenBank/DDBJ whole genome shotgun (WGS) entry which is preliminary data.</text>
</comment>
<dbReference type="PANTHER" id="PTHR43544:SF7">
    <property type="entry name" value="NADB-LER2"/>
    <property type="match status" value="1"/>
</dbReference>
<reference evidence="4 5" key="1">
    <citation type="submission" date="2024-07" db="EMBL/GenBank/DDBJ databases">
        <title>Section-level genome sequencing and comparative genomics of Aspergillus sections Usti and Cavernicolus.</title>
        <authorList>
            <consortium name="Lawrence Berkeley National Laboratory"/>
            <person name="Nybo J.L."/>
            <person name="Vesth T.C."/>
            <person name="Theobald S."/>
            <person name="Frisvad J.C."/>
            <person name="Larsen T.O."/>
            <person name="Kjaerboelling I."/>
            <person name="Rothschild-Mancinelli K."/>
            <person name="Lyhne E.K."/>
            <person name="Kogle M.E."/>
            <person name="Barry K."/>
            <person name="Clum A."/>
            <person name="Na H."/>
            <person name="Ledsgaard L."/>
            <person name="Lin J."/>
            <person name="Lipzen A."/>
            <person name="Kuo A."/>
            <person name="Riley R."/>
            <person name="Mondo S."/>
            <person name="Labutti K."/>
            <person name="Haridas S."/>
            <person name="Pangalinan J."/>
            <person name="Salamov A.A."/>
            <person name="Simmons B.A."/>
            <person name="Magnuson J.K."/>
            <person name="Chen J."/>
            <person name="Drula E."/>
            <person name="Henrissat B."/>
            <person name="Wiebenga A."/>
            <person name="Lubbers R.J."/>
            <person name="Gomes A.C."/>
            <person name="Makela M.R."/>
            <person name="Stajich J."/>
            <person name="Grigoriev I.V."/>
            <person name="Mortensen U.H."/>
            <person name="De Vries R.P."/>
            <person name="Baker S.E."/>
            <person name="Andersen M.R."/>
        </authorList>
    </citation>
    <scope>NUCLEOTIDE SEQUENCE [LARGE SCALE GENOMIC DNA]</scope>
    <source>
        <strain evidence="4 5">CBS 588.65</strain>
    </source>
</reference>
<dbReference type="Proteomes" id="UP001610334">
    <property type="component" value="Unassembled WGS sequence"/>
</dbReference>
<name>A0ABR4GX06_9EURO</name>
<keyword evidence="5" id="KW-1185">Reference proteome</keyword>
<dbReference type="PRINTS" id="PR00081">
    <property type="entry name" value="GDHRDH"/>
</dbReference>
<dbReference type="InterPro" id="IPR036291">
    <property type="entry name" value="NAD(P)-bd_dom_sf"/>
</dbReference>
<sequence>MSQVVLVTGASRGIGRGLVTHYLARPNTTVIGTVRDTTSANAKQLDSLQKADGSRLILATYVVDSPTSAAEAVSEIQTRHGISHLDLVIANAGICDHWGPVSEATDADVVSHFEVNTLGLLRLFRAVAPLLQNAPTPKFVYISTFLASIGSIGQLPSLTGPYGMSKAAGNFMIKKIHAENEHLITLSIDPGLVQTDLGDRAAQFYGLEKAPVTLEQSVRGITTQIDKVDKSTSGSFVNAQGENVAW</sequence>
<evidence type="ECO:0000313" key="4">
    <source>
        <dbReference type="EMBL" id="KAL2807742.1"/>
    </source>
</evidence>
<dbReference type="CDD" id="cd05325">
    <property type="entry name" value="carb_red_sniffer_like_SDR_c"/>
    <property type="match status" value="1"/>
</dbReference>
<dbReference type="EMBL" id="JBFXLT010000132">
    <property type="protein sequence ID" value="KAL2807742.1"/>
    <property type="molecule type" value="Genomic_DNA"/>
</dbReference>
<dbReference type="InterPro" id="IPR051468">
    <property type="entry name" value="Fungal_SecMetab_SDRs"/>
</dbReference>
<evidence type="ECO:0000256" key="3">
    <source>
        <dbReference type="ARBA" id="ARBA00023002"/>
    </source>
</evidence>
<keyword evidence="2" id="KW-0521">NADP</keyword>
<evidence type="ECO:0000256" key="1">
    <source>
        <dbReference type="ARBA" id="ARBA00006484"/>
    </source>
</evidence>
<comment type="similarity">
    <text evidence="1">Belongs to the short-chain dehydrogenases/reductases (SDR) family.</text>
</comment>
<dbReference type="SUPFAM" id="SSF51735">
    <property type="entry name" value="NAD(P)-binding Rossmann-fold domains"/>
    <property type="match status" value="1"/>
</dbReference>
<evidence type="ECO:0000313" key="5">
    <source>
        <dbReference type="Proteomes" id="UP001610334"/>
    </source>
</evidence>